<accession>A0ABU0MM03</accession>
<keyword evidence="2" id="KW-0597">Phosphoprotein</keyword>
<dbReference type="InterPro" id="IPR036641">
    <property type="entry name" value="HPT_dom_sf"/>
</dbReference>
<dbReference type="EMBL" id="JAUSVU010000010">
    <property type="protein sequence ID" value="MDQ0534243.1"/>
    <property type="molecule type" value="Genomic_DNA"/>
</dbReference>
<dbReference type="InterPro" id="IPR008207">
    <property type="entry name" value="Sig_transdc_His_kin_Hpt_dom"/>
</dbReference>
<feature type="modified residue" description="Phosphohistidine" evidence="2">
    <location>
        <position position="444"/>
    </location>
</feature>
<evidence type="ECO:0000256" key="3">
    <source>
        <dbReference type="SAM" id="MobiDB-lite"/>
    </source>
</evidence>
<keyword evidence="6" id="KW-1185">Reference proteome</keyword>
<dbReference type="Proteomes" id="UP001244552">
    <property type="component" value="Unassembled WGS sequence"/>
</dbReference>
<evidence type="ECO:0000256" key="1">
    <source>
        <dbReference type="ARBA" id="ARBA00023012"/>
    </source>
</evidence>
<feature type="compositionally biased region" description="Low complexity" evidence="3">
    <location>
        <begin position="361"/>
        <end position="382"/>
    </location>
</feature>
<keyword evidence="1" id="KW-0902">Two-component regulatory system</keyword>
<sequence>MTRGPRRAVTFRILAGMTVIGGLSAATGAVAVSLLSASSREIERIAAAVPDLGDAARLVRQGGAIAEATAALVAAPDQTAREAEMARMGERIARLDELVPRLIADGVAAGPSADPGGGLEALEHHKNELVRVLQTLNAQVRQQLVLTAEADARARSLDTVAASLGALAAEDRDGAAAAGGGGADGLGRAAQERWRREINAASSLLLAVLHAERDTQLDRLQADARGALGSAARELALLPPERASRLKPVQDGLEAAAFGAAFGQAPLATLRAAELSLRRAAERSAARSRMISDRMAIIVSDHLAAVEQDVARRVRARDGAAGDGALAVAVMTLLSLLGMAALAAAIRRAAAPAPPDPKTPLAPDLPATKLPATDLPTTDLPATDPPSLTPAVLDLGHVVETFGSLDQGAVEMMDFFIETTRPTLEHALAALAAGDAEAARAAAHTVAGAARTAGASALAGAAAALERALLDGRTADAVRHADAMAAAFPAVEKAIHALHHTKKMVPLPKECMTEPDPPT</sequence>
<evidence type="ECO:0000259" key="4">
    <source>
        <dbReference type="PROSITE" id="PS50894"/>
    </source>
</evidence>
<proteinExistence type="predicted"/>
<gene>
    <name evidence="5" type="ORF">QO018_003114</name>
</gene>
<organism evidence="5 6">
    <name type="scientific">Azospirillum picis</name>
    <dbReference type="NCBI Taxonomy" id="488438"/>
    <lineage>
        <taxon>Bacteria</taxon>
        <taxon>Pseudomonadati</taxon>
        <taxon>Pseudomonadota</taxon>
        <taxon>Alphaproteobacteria</taxon>
        <taxon>Rhodospirillales</taxon>
        <taxon>Azospirillaceae</taxon>
        <taxon>Azospirillum</taxon>
    </lineage>
</organism>
<dbReference type="PROSITE" id="PS50894">
    <property type="entry name" value="HPT"/>
    <property type="match status" value="1"/>
</dbReference>
<evidence type="ECO:0000313" key="5">
    <source>
        <dbReference type="EMBL" id="MDQ0534243.1"/>
    </source>
</evidence>
<feature type="region of interest" description="Disordered" evidence="3">
    <location>
        <begin position="352"/>
        <end position="384"/>
    </location>
</feature>
<dbReference type="RefSeq" id="WP_209983237.1">
    <property type="nucleotide sequence ID" value="NZ_JAGINO010000010.1"/>
</dbReference>
<dbReference type="Gene3D" id="1.20.120.160">
    <property type="entry name" value="HPT domain"/>
    <property type="match status" value="1"/>
</dbReference>
<dbReference type="Gene3D" id="1.20.58.920">
    <property type="match status" value="1"/>
</dbReference>
<dbReference type="InterPro" id="IPR038188">
    <property type="entry name" value="TorS_sensor_sf"/>
</dbReference>
<feature type="domain" description="HPt" evidence="4">
    <location>
        <begin position="405"/>
        <end position="498"/>
    </location>
</feature>
<protein>
    <submittedName>
        <fullName evidence="5">HPt (Histidine-containing phosphotransfer) domain-containing protein</fullName>
    </submittedName>
</protein>
<evidence type="ECO:0000313" key="6">
    <source>
        <dbReference type="Proteomes" id="UP001244552"/>
    </source>
</evidence>
<evidence type="ECO:0000256" key="2">
    <source>
        <dbReference type="PROSITE-ProRule" id="PRU00110"/>
    </source>
</evidence>
<name>A0ABU0MM03_9PROT</name>
<reference evidence="5 6" key="1">
    <citation type="submission" date="2023-07" db="EMBL/GenBank/DDBJ databases">
        <title>Genomic Encyclopedia of Type Strains, Phase IV (KMG-IV): sequencing the most valuable type-strain genomes for metagenomic binning, comparative biology and taxonomic classification.</title>
        <authorList>
            <person name="Goeker M."/>
        </authorList>
    </citation>
    <scope>NUCLEOTIDE SEQUENCE [LARGE SCALE GENOMIC DNA]</scope>
    <source>
        <strain evidence="5 6">DSM 19922</strain>
    </source>
</reference>
<dbReference type="SUPFAM" id="SSF47226">
    <property type="entry name" value="Histidine-containing phosphotransfer domain, HPT domain"/>
    <property type="match status" value="1"/>
</dbReference>
<comment type="caution">
    <text evidence="5">The sequence shown here is derived from an EMBL/GenBank/DDBJ whole genome shotgun (WGS) entry which is preliminary data.</text>
</comment>
<dbReference type="Pfam" id="PF01627">
    <property type="entry name" value="Hpt"/>
    <property type="match status" value="1"/>
</dbReference>